<organism evidence="4 5">
    <name type="scientific">Candidatus Nitrosocosmicus arcticus</name>
    <dbReference type="NCBI Taxonomy" id="2035267"/>
    <lineage>
        <taxon>Archaea</taxon>
        <taxon>Nitrososphaerota</taxon>
        <taxon>Nitrososphaeria</taxon>
        <taxon>Nitrososphaerales</taxon>
        <taxon>Nitrososphaeraceae</taxon>
        <taxon>Candidatus Nitrosocosmicus</taxon>
    </lineage>
</organism>
<dbReference type="Gene3D" id="1.10.132.50">
    <property type="entry name" value="ATP synthase (C/AC39) subunit, domain 3"/>
    <property type="match status" value="1"/>
</dbReference>
<comment type="similarity">
    <text evidence="1">Belongs to the V-ATPase V0D/AC39 subunit family.</text>
</comment>
<dbReference type="InterPro" id="IPR050873">
    <property type="entry name" value="V-ATPase_V0D/AC39_subunit"/>
</dbReference>
<dbReference type="Proteomes" id="UP000315289">
    <property type="component" value="Unassembled WGS sequence"/>
</dbReference>
<keyword evidence="5" id="KW-1185">Reference proteome</keyword>
<dbReference type="InterPro" id="IPR035067">
    <property type="entry name" value="V-type_ATPase_csu/dsu"/>
</dbReference>
<dbReference type="Gene3D" id="1.20.1690.10">
    <property type="entry name" value="V-type ATP synthase subunit C domain"/>
    <property type="match status" value="2"/>
</dbReference>
<dbReference type="PANTHER" id="PTHR38682:SF1">
    <property type="entry name" value="V-TYPE ATP SYNTHASE SUBUNIT C"/>
    <property type="match status" value="1"/>
</dbReference>
<dbReference type="EMBL" id="VOAH01000004">
    <property type="protein sequence ID" value="TVP41084.1"/>
    <property type="molecule type" value="Genomic_DNA"/>
</dbReference>
<dbReference type="OrthoDB" id="4272at2157"/>
<dbReference type="InterPro" id="IPR044911">
    <property type="entry name" value="V-type_ATPase_csu/dsu_dom_3"/>
</dbReference>
<dbReference type="InterPro" id="IPR002843">
    <property type="entry name" value="ATPase_V0-cplx_csu/dsu"/>
</dbReference>
<dbReference type="InterPro" id="IPR036079">
    <property type="entry name" value="ATPase_csu/dsu_sf"/>
</dbReference>
<evidence type="ECO:0000256" key="3">
    <source>
        <dbReference type="ARBA" id="ARBA00023065"/>
    </source>
</evidence>
<evidence type="ECO:0000313" key="5">
    <source>
        <dbReference type="Proteomes" id="UP000315289"/>
    </source>
</evidence>
<dbReference type="SUPFAM" id="SSF103486">
    <property type="entry name" value="V-type ATP synthase subunit C"/>
    <property type="match status" value="1"/>
</dbReference>
<dbReference type="RefSeq" id="WP_144729219.1">
    <property type="nucleotide sequence ID" value="NZ_ML675580.1"/>
</dbReference>
<keyword evidence="3" id="KW-0406">Ion transport</keyword>
<name>A0A557SWV9_9ARCH</name>
<dbReference type="AlphaFoldDB" id="A0A557SWV9"/>
<evidence type="ECO:0000256" key="2">
    <source>
        <dbReference type="ARBA" id="ARBA00022448"/>
    </source>
</evidence>
<dbReference type="GO" id="GO:0046961">
    <property type="term" value="F:proton-transporting ATPase activity, rotational mechanism"/>
    <property type="evidence" value="ECO:0007669"/>
    <property type="project" value="InterPro"/>
</dbReference>
<proteinExistence type="inferred from homology"/>
<evidence type="ECO:0000313" key="4">
    <source>
        <dbReference type="EMBL" id="TVP41084.1"/>
    </source>
</evidence>
<dbReference type="Pfam" id="PF01992">
    <property type="entry name" value="vATP-synt_AC39"/>
    <property type="match status" value="1"/>
</dbReference>
<dbReference type="PANTHER" id="PTHR38682">
    <property type="entry name" value="V-TYPE ATP SYNTHASE SUBUNIT C"/>
    <property type="match status" value="1"/>
</dbReference>
<gene>
    <name evidence="4" type="primary">atpC</name>
    <name evidence="4" type="ORF">NARC_40044</name>
</gene>
<comment type="caution">
    <text evidence="4">The sequence shown here is derived from an EMBL/GenBank/DDBJ whole genome shotgun (WGS) entry which is preliminary data.</text>
</comment>
<protein>
    <submittedName>
        <fullName evidence="4">Archaeal A1A0-type ATP synthase, subunit C</fullName>
    </submittedName>
</protein>
<evidence type="ECO:0000256" key="1">
    <source>
        <dbReference type="ARBA" id="ARBA00006709"/>
    </source>
</evidence>
<accession>A0A557SWV9</accession>
<keyword evidence="2" id="KW-0813">Transport</keyword>
<sequence length="355" mass="40712">MTTSSYSSAFGRLQAISTNFLSPEFIQSLVKAEDVNEVARKLESTWYGAEIDRAAALYSPPELLEVAINRHLVEVNKIALETTPFSGRQAIRAYFSKWDIYNIELILSSKVIGRNITETEPFLVSSRNFPAGITAGNIPHDEMKIILAQPTVEGVVNQLVKYKYGTILIQNLDTYQKTSDISPMMTELLSFYYINLLESIKFFQGDEGIARDLFRTQIDKKNILTLLKGKDSNLDRDIVKKHLIEEGKVPIEKLLEIFTSNSIEDFVNRITEHIKFGDLLDNYLKTHNLIDFEVAMDKYINNHYARKLKNIALSIGTIFYFIISAEFEWDNIKRIAYGKRYNLTPERINSLLVLE</sequence>
<reference evidence="4 5" key="1">
    <citation type="journal article" date="2019" name="Front. Microbiol.">
        <title>Ammonia Oxidation by the Arctic Terrestrial Thaumarchaeote Candidatus Nitrosocosmicus arcticus Is Stimulated by Increasing Temperatures.</title>
        <authorList>
            <person name="Alves R.J.E."/>
            <person name="Kerou M."/>
            <person name="Zappe A."/>
            <person name="Bittner R."/>
            <person name="Abby S.S."/>
            <person name="Schmidt H.A."/>
            <person name="Pfeifer K."/>
            <person name="Schleper C."/>
        </authorList>
    </citation>
    <scope>NUCLEOTIDE SEQUENCE [LARGE SCALE GENOMIC DNA]</scope>
    <source>
        <strain evidence="4 5">Kfb</strain>
    </source>
</reference>